<reference evidence="1 2" key="1">
    <citation type="submission" date="2022-01" db="EMBL/GenBank/DDBJ databases">
        <title>Paraglaciecola sp. G1-23.</title>
        <authorList>
            <person name="Jin M.S."/>
            <person name="Han D.M."/>
            <person name="Kim H.M."/>
            <person name="Jeon C.O."/>
        </authorList>
    </citation>
    <scope>NUCLEOTIDE SEQUENCE [LARGE SCALE GENOMIC DNA]</scope>
    <source>
        <strain evidence="1 2">G1-23</strain>
    </source>
</reference>
<comment type="caution">
    <text evidence="1">The sequence shown here is derived from an EMBL/GenBank/DDBJ whole genome shotgun (WGS) entry which is preliminary data.</text>
</comment>
<accession>A0ABS9D3J4</accession>
<evidence type="ECO:0000313" key="1">
    <source>
        <dbReference type="EMBL" id="MCF2947320.1"/>
    </source>
</evidence>
<proteinExistence type="predicted"/>
<name>A0ABS9D3J4_9ALTE</name>
<dbReference type="Proteomes" id="UP001521137">
    <property type="component" value="Unassembled WGS sequence"/>
</dbReference>
<keyword evidence="2" id="KW-1185">Reference proteome</keyword>
<organism evidence="1 2">
    <name type="scientific">Paraglaciecola algarum</name>
    <dbReference type="NCBI Taxonomy" id="3050085"/>
    <lineage>
        <taxon>Bacteria</taxon>
        <taxon>Pseudomonadati</taxon>
        <taxon>Pseudomonadota</taxon>
        <taxon>Gammaproteobacteria</taxon>
        <taxon>Alteromonadales</taxon>
        <taxon>Alteromonadaceae</taxon>
        <taxon>Paraglaciecola</taxon>
    </lineage>
</organism>
<sequence>MFYQSSLLVLLLMPVMTYLAGALAFSAFQSIRKKPAPAGYANSIRYRNGL</sequence>
<evidence type="ECO:0000313" key="2">
    <source>
        <dbReference type="Proteomes" id="UP001521137"/>
    </source>
</evidence>
<gene>
    <name evidence="1" type="ORF">L0668_04315</name>
</gene>
<dbReference type="EMBL" id="JAKGAS010000002">
    <property type="protein sequence ID" value="MCF2947320.1"/>
    <property type="molecule type" value="Genomic_DNA"/>
</dbReference>
<dbReference type="RefSeq" id="WP_235310850.1">
    <property type="nucleotide sequence ID" value="NZ_JAKGAS010000002.1"/>
</dbReference>
<protein>
    <submittedName>
        <fullName evidence="1">Uncharacterized protein</fullName>
    </submittedName>
</protein>